<proteinExistence type="predicted"/>
<comment type="caution">
    <text evidence="2">The sequence shown here is derived from an EMBL/GenBank/DDBJ whole genome shotgun (WGS) entry which is preliminary data.</text>
</comment>
<reference evidence="2" key="1">
    <citation type="journal article" date="2022" name="bioRxiv">
        <title>Sequencing and chromosome-scale assembly of the giantPleurodeles waltlgenome.</title>
        <authorList>
            <person name="Brown T."/>
            <person name="Elewa A."/>
            <person name="Iarovenko S."/>
            <person name="Subramanian E."/>
            <person name="Araus A.J."/>
            <person name="Petzold A."/>
            <person name="Susuki M."/>
            <person name="Suzuki K.-i.T."/>
            <person name="Hayashi T."/>
            <person name="Toyoda A."/>
            <person name="Oliveira C."/>
            <person name="Osipova E."/>
            <person name="Leigh N.D."/>
            <person name="Simon A."/>
            <person name="Yun M.H."/>
        </authorList>
    </citation>
    <scope>NUCLEOTIDE SEQUENCE</scope>
    <source>
        <strain evidence="2">20211129_DDA</strain>
        <tissue evidence="2">Liver</tissue>
    </source>
</reference>
<sequence>MHPPELMSPQPLYDVLEETGGCNQSPSPSMVASVEGEAEEPEQRPRAGTDREAPEQGQGTFSSPSPQAPGLCPRLLRQGAPSSRKPSERLRRFLRFRSKTKKKRWIGELCTR</sequence>
<feature type="compositionally biased region" description="Polar residues" evidence="1">
    <location>
        <begin position="21"/>
        <end position="30"/>
    </location>
</feature>
<evidence type="ECO:0000313" key="3">
    <source>
        <dbReference type="Proteomes" id="UP001066276"/>
    </source>
</evidence>
<feature type="region of interest" description="Disordered" evidence="1">
    <location>
        <begin position="1"/>
        <end position="94"/>
    </location>
</feature>
<dbReference type="AlphaFoldDB" id="A0AAV7NCT2"/>
<dbReference type="Proteomes" id="UP001066276">
    <property type="component" value="Chromosome 8"/>
</dbReference>
<gene>
    <name evidence="2" type="ORF">NDU88_002018</name>
</gene>
<accession>A0AAV7NCT2</accession>
<dbReference type="EMBL" id="JANPWB010000012">
    <property type="protein sequence ID" value="KAJ1113776.1"/>
    <property type="molecule type" value="Genomic_DNA"/>
</dbReference>
<name>A0AAV7NCT2_PLEWA</name>
<feature type="compositionally biased region" description="Basic and acidic residues" evidence="1">
    <location>
        <begin position="41"/>
        <end position="54"/>
    </location>
</feature>
<evidence type="ECO:0000256" key="1">
    <source>
        <dbReference type="SAM" id="MobiDB-lite"/>
    </source>
</evidence>
<protein>
    <submittedName>
        <fullName evidence="2">Uncharacterized protein</fullName>
    </submittedName>
</protein>
<keyword evidence="3" id="KW-1185">Reference proteome</keyword>
<organism evidence="2 3">
    <name type="scientific">Pleurodeles waltl</name>
    <name type="common">Iberian ribbed newt</name>
    <dbReference type="NCBI Taxonomy" id="8319"/>
    <lineage>
        <taxon>Eukaryota</taxon>
        <taxon>Metazoa</taxon>
        <taxon>Chordata</taxon>
        <taxon>Craniata</taxon>
        <taxon>Vertebrata</taxon>
        <taxon>Euteleostomi</taxon>
        <taxon>Amphibia</taxon>
        <taxon>Batrachia</taxon>
        <taxon>Caudata</taxon>
        <taxon>Salamandroidea</taxon>
        <taxon>Salamandridae</taxon>
        <taxon>Pleurodelinae</taxon>
        <taxon>Pleurodeles</taxon>
    </lineage>
</organism>
<evidence type="ECO:0000313" key="2">
    <source>
        <dbReference type="EMBL" id="KAJ1113776.1"/>
    </source>
</evidence>